<dbReference type="EMBL" id="JADIMZ010000064">
    <property type="protein sequence ID" value="MBO8432518.1"/>
    <property type="molecule type" value="Genomic_DNA"/>
</dbReference>
<reference evidence="1" key="2">
    <citation type="journal article" date="2021" name="PeerJ">
        <title>Extensive microbial diversity within the chicken gut microbiome revealed by metagenomics and culture.</title>
        <authorList>
            <person name="Gilroy R."/>
            <person name="Ravi A."/>
            <person name="Getino M."/>
            <person name="Pursley I."/>
            <person name="Horton D.L."/>
            <person name="Alikhan N.F."/>
            <person name="Baker D."/>
            <person name="Gharbi K."/>
            <person name="Hall N."/>
            <person name="Watson M."/>
            <person name="Adriaenssens E.M."/>
            <person name="Foster-Nyarko E."/>
            <person name="Jarju S."/>
            <person name="Secka A."/>
            <person name="Antonio M."/>
            <person name="Oren A."/>
            <person name="Chaudhuri R.R."/>
            <person name="La Ragione R."/>
            <person name="Hildebrand F."/>
            <person name="Pallen M.J."/>
        </authorList>
    </citation>
    <scope>NUCLEOTIDE SEQUENCE</scope>
    <source>
        <strain evidence="1">2889</strain>
    </source>
</reference>
<sequence length="182" mass="20532">MDIQAIVTGICQRYNISEEERNLIIWNTGVDFAGQFSHGKEMLHEELFWDVFTFLFTMDDKGILQAPGIAGQYADLKASVATDSVIKNAFCKMYYRRKQETGKPKVCRTPSELNQWRKRLIASIGGWLQLSGKEGGIEAIKAIACRAAGKSDFNDIPKGKLVSLYNAFLQKQNDLQTVKNME</sequence>
<protein>
    <submittedName>
        <fullName evidence="1">Uncharacterized protein</fullName>
    </submittedName>
</protein>
<organism evidence="1 2">
    <name type="scientific">Candidatus Pullibacteroides excrementavium</name>
    <dbReference type="NCBI Taxonomy" id="2840905"/>
    <lineage>
        <taxon>Bacteria</taxon>
        <taxon>Pseudomonadati</taxon>
        <taxon>Bacteroidota</taxon>
        <taxon>Bacteroidia</taxon>
        <taxon>Bacteroidales</taxon>
        <taxon>Candidatus Pullibacteroides</taxon>
    </lineage>
</organism>
<evidence type="ECO:0000313" key="1">
    <source>
        <dbReference type="EMBL" id="MBO8432518.1"/>
    </source>
</evidence>
<proteinExistence type="predicted"/>
<dbReference type="AlphaFoldDB" id="A0A9D9H2L0"/>
<dbReference type="Proteomes" id="UP000823612">
    <property type="component" value="Unassembled WGS sequence"/>
</dbReference>
<comment type="caution">
    <text evidence="1">The sequence shown here is derived from an EMBL/GenBank/DDBJ whole genome shotgun (WGS) entry which is preliminary data.</text>
</comment>
<accession>A0A9D9H2L0</accession>
<reference evidence="1" key="1">
    <citation type="submission" date="2020-10" db="EMBL/GenBank/DDBJ databases">
        <authorList>
            <person name="Gilroy R."/>
        </authorList>
    </citation>
    <scope>NUCLEOTIDE SEQUENCE</scope>
    <source>
        <strain evidence="1">2889</strain>
    </source>
</reference>
<evidence type="ECO:0000313" key="2">
    <source>
        <dbReference type="Proteomes" id="UP000823612"/>
    </source>
</evidence>
<gene>
    <name evidence="1" type="ORF">IAB08_04425</name>
</gene>
<name>A0A9D9H2L0_9BACT</name>